<accession>A0ABU4X553</accession>
<evidence type="ECO:0000313" key="3">
    <source>
        <dbReference type="Proteomes" id="UP001272097"/>
    </source>
</evidence>
<keyword evidence="3" id="KW-1185">Reference proteome</keyword>
<proteinExistence type="predicted"/>
<dbReference type="Proteomes" id="UP001272097">
    <property type="component" value="Unassembled WGS sequence"/>
</dbReference>
<keyword evidence="2" id="KW-0808">Transferase</keyword>
<dbReference type="GO" id="GO:0016740">
    <property type="term" value="F:transferase activity"/>
    <property type="evidence" value="ECO:0007669"/>
    <property type="project" value="UniProtKB-KW"/>
</dbReference>
<organism evidence="2 3">
    <name type="scientific">Mesorhizobium australafricanum</name>
    <dbReference type="NCBI Taxonomy" id="3072311"/>
    <lineage>
        <taxon>Bacteria</taxon>
        <taxon>Pseudomonadati</taxon>
        <taxon>Pseudomonadota</taxon>
        <taxon>Alphaproteobacteria</taxon>
        <taxon>Hyphomicrobiales</taxon>
        <taxon>Phyllobacteriaceae</taxon>
        <taxon>Mesorhizobium</taxon>
    </lineage>
</organism>
<name>A0ABU4X553_9HYPH</name>
<dbReference type="InterPro" id="IPR056442">
    <property type="entry name" value="GINT1_N"/>
</dbReference>
<reference evidence="2 3" key="1">
    <citation type="submission" date="2023-08" db="EMBL/GenBank/DDBJ databases">
        <title>Implementing the SeqCode for naming new Mesorhizobium species isolated from Vachellia karroo root nodules.</title>
        <authorList>
            <person name="Van Lill M."/>
        </authorList>
    </citation>
    <scope>NUCLEOTIDE SEQUENCE [LARGE SCALE GENOMIC DNA]</scope>
    <source>
        <strain evidence="2 3">VK3E</strain>
    </source>
</reference>
<dbReference type="RefSeq" id="WP_320217429.1">
    <property type="nucleotide sequence ID" value="NZ_JAVIIS010000063.1"/>
</dbReference>
<gene>
    <name evidence="2" type="ORF">RFM51_28140</name>
</gene>
<comment type="caution">
    <text evidence="2">The sequence shown here is derived from an EMBL/GenBank/DDBJ whole genome shotgun (WGS) entry which is preliminary data.</text>
</comment>
<dbReference type="Gene3D" id="2.115.10.20">
    <property type="entry name" value="Glycosyl hydrolase domain, family 43"/>
    <property type="match status" value="1"/>
</dbReference>
<dbReference type="InterPro" id="IPR023296">
    <property type="entry name" value="Glyco_hydro_beta-prop_sf"/>
</dbReference>
<dbReference type="EMBL" id="JAVIIS010000063">
    <property type="protein sequence ID" value="MDX8443444.1"/>
    <property type="molecule type" value="Genomic_DNA"/>
</dbReference>
<sequence length="510" mass="55544">MRLNLRLNGDCVRAFHVALAERLALLPGVELSVDARPAAGGVPRPAEALFQLETLIHRLPANGTARRMTLSTLAGYPRPSEPADLIIDLIGDVEPSGRRVWRLSYDGVCGEEGLLALILAGRTPLTRLEQNGATIAEGRLGTEYHGIALASFQDMLARSASMIVAAVNGAARSSLPVLPEPSSEAPPPAMPSATKLGVRAAKATARRIVLQIYHLCYNAPHWRVGWRETGGKDLYDLRAHPQSGWRDLPDDGSRFYADPFPVLYRGQVTLFVEDYIHRTGKAILSAVAFGPNGPEGTPKPVLELPYHLSYPFVFERDGEMWMVPESSANRTVDLYRATAFPGGWVKEATLLPDIVASDATLVEHGGRWWMFATVRDGGGAFSDQLHLWSAPDFRGPWTAHPKNPLLIDIASARPAGRMVSRGGQLLRPVQDCRRSYGAALGIARVTQLEESGMEQVVETILNPGAGWAGRKLHTLNEAGGLEFIDGSAMAPRWKRPQQRDAMTAGRGDKK</sequence>
<evidence type="ECO:0000259" key="1">
    <source>
        <dbReference type="Pfam" id="PF24793"/>
    </source>
</evidence>
<feature type="domain" description="Glucosamine inositolphosphorylceramide transferase 1 N-terminal" evidence="1">
    <location>
        <begin position="253"/>
        <end position="474"/>
    </location>
</feature>
<evidence type="ECO:0000313" key="2">
    <source>
        <dbReference type="EMBL" id="MDX8443444.1"/>
    </source>
</evidence>
<dbReference type="Pfam" id="PF24793">
    <property type="entry name" value="GINT1_N"/>
    <property type="match status" value="1"/>
</dbReference>
<dbReference type="SUPFAM" id="SSF75005">
    <property type="entry name" value="Arabinanase/levansucrase/invertase"/>
    <property type="match status" value="1"/>
</dbReference>
<protein>
    <submittedName>
        <fullName evidence="2">Formyl transferase</fullName>
    </submittedName>
</protein>